<accession>A0ACC0NXM0</accession>
<keyword evidence="2" id="KW-1185">Reference proteome</keyword>
<name>A0ACC0NXM0_RHOML</name>
<gene>
    <name evidence="1" type="ORF">RHMOL_Rhmol04G0030100</name>
</gene>
<reference evidence="1" key="1">
    <citation type="submission" date="2022-02" db="EMBL/GenBank/DDBJ databases">
        <title>Plant Genome Project.</title>
        <authorList>
            <person name="Zhang R.-G."/>
        </authorList>
    </citation>
    <scope>NUCLEOTIDE SEQUENCE</scope>
    <source>
        <strain evidence="1">AT1</strain>
    </source>
</reference>
<dbReference type="EMBL" id="CM046391">
    <property type="protein sequence ID" value="KAI8557699.1"/>
    <property type="molecule type" value="Genomic_DNA"/>
</dbReference>
<sequence>MPLVPFTRTRIPGLVSFKTPDVSKSGAPLFATHTTVVFGIFLYHIPTYRFLEFPGLKKPSSKTPPDETMVSPSVSDFVFVMVSTPLVVIKMENTNRDNMQSGMDGSVILMCKRGELSAGVVLSRRATYQDLVEKLCRKWSDLKGGALLLLYSLEGHAKCMLSCDDDLEALFALTLSRRIDAIDVILMDSGSSSTCSTVDPCSSDGGSIAGRGELTVVDDLFNELLAELEREGGDKMRDFLSDLDVKHWAHAHFPGHRYGELSSNLAECFNRWIKDERCLPVTQLVDAIRMKLMEQMSRRKEESWRWKTTVCPTWDKRLAGLFQFSRTWVVRKSSADVYDVRGNPSNTVNIRQRRCTCKEWQLNCFPCVHAVCAIRKSGCDLNDFVEPCYLVYSFREAYSKSIEPIPTVYKPDFVVDSDDVILPPLQRRPAGRPRTERVSPIWKTTRKRLCSRCGTVARHNKRTCKEPLLS</sequence>
<proteinExistence type="predicted"/>
<evidence type="ECO:0000313" key="2">
    <source>
        <dbReference type="Proteomes" id="UP001062846"/>
    </source>
</evidence>
<protein>
    <submittedName>
        <fullName evidence="1">Uncharacterized protein</fullName>
    </submittedName>
</protein>
<evidence type="ECO:0000313" key="1">
    <source>
        <dbReference type="EMBL" id="KAI8557699.1"/>
    </source>
</evidence>
<dbReference type="Proteomes" id="UP001062846">
    <property type="component" value="Chromosome 4"/>
</dbReference>
<organism evidence="1 2">
    <name type="scientific">Rhododendron molle</name>
    <name type="common">Chinese azalea</name>
    <name type="synonym">Azalea mollis</name>
    <dbReference type="NCBI Taxonomy" id="49168"/>
    <lineage>
        <taxon>Eukaryota</taxon>
        <taxon>Viridiplantae</taxon>
        <taxon>Streptophyta</taxon>
        <taxon>Embryophyta</taxon>
        <taxon>Tracheophyta</taxon>
        <taxon>Spermatophyta</taxon>
        <taxon>Magnoliopsida</taxon>
        <taxon>eudicotyledons</taxon>
        <taxon>Gunneridae</taxon>
        <taxon>Pentapetalae</taxon>
        <taxon>asterids</taxon>
        <taxon>Ericales</taxon>
        <taxon>Ericaceae</taxon>
        <taxon>Ericoideae</taxon>
        <taxon>Rhodoreae</taxon>
        <taxon>Rhododendron</taxon>
    </lineage>
</organism>
<comment type="caution">
    <text evidence="1">The sequence shown here is derived from an EMBL/GenBank/DDBJ whole genome shotgun (WGS) entry which is preliminary data.</text>
</comment>